<dbReference type="Pfam" id="PF11652">
    <property type="entry name" value="FAM167"/>
    <property type="match status" value="1"/>
</dbReference>
<dbReference type="Proteomes" id="UP000828390">
    <property type="component" value="Unassembled WGS sequence"/>
</dbReference>
<reference evidence="2" key="2">
    <citation type="submission" date="2020-11" db="EMBL/GenBank/DDBJ databases">
        <authorList>
            <person name="McCartney M.A."/>
            <person name="Auch B."/>
            <person name="Kono T."/>
            <person name="Mallez S."/>
            <person name="Becker A."/>
            <person name="Gohl D.M."/>
            <person name="Silverstein K.A.T."/>
            <person name="Koren S."/>
            <person name="Bechman K.B."/>
            <person name="Herman A."/>
            <person name="Abrahante J.E."/>
            <person name="Garbe J."/>
        </authorList>
    </citation>
    <scope>NUCLEOTIDE SEQUENCE</scope>
    <source>
        <strain evidence="2">Duluth1</strain>
        <tissue evidence="2">Whole animal</tissue>
    </source>
</reference>
<feature type="region of interest" description="Disordered" evidence="1">
    <location>
        <begin position="166"/>
        <end position="194"/>
    </location>
</feature>
<dbReference type="InterPro" id="IPR024280">
    <property type="entry name" value="FAM167"/>
</dbReference>
<evidence type="ECO:0000313" key="2">
    <source>
        <dbReference type="EMBL" id="KAH3748482.1"/>
    </source>
</evidence>
<accession>A0A9D4I6L6</accession>
<evidence type="ECO:0000313" key="3">
    <source>
        <dbReference type="Proteomes" id="UP000828390"/>
    </source>
</evidence>
<sequence>MTADHMTSLRYLVDRLHIRRRRMAESASYPTRVYSTATLYPPFPDSPDSRCSSESNVFVQDGQLCYNFLSPTGQQKSPNFMRKKSDTQETVRKVYRKDRVSTAGNDASNHTNKSHTGSFHSELEFTFDFAHNKATIDTVTERIPLNLTANNADQLAECSPKVWREGPKVSPRRPLLHSKSVPISPPLVTPERTSRMWQDTHRKLGMLAADLVGLRMADEDLAEKFLDIYSEIQSLRMKRSCVTHCALLDEAYYSAEVADEVPDVCDAAPKSINKLLLSKGVTSFNISNRRFSCS</sequence>
<comment type="caution">
    <text evidence="2">The sequence shown here is derived from an EMBL/GenBank/DDBJ whole genome shotgun (WGS) entry which is preliminary data.</text>
</comment>
<keyword evidence="3" id="KW-1185">Reference proteome</keyword>
<dbReference type="AlphaFoldDB" id="A0A9D4I6L6"/>
<organism evidence="2 3">
    <name type="scientific">Dreissena polymorpha</name>
    <name type="common">Zebra mussel</name>
    <name type="synonym">Mytilus polymorpha</name>
    <dbReference type="NCBI Taxonomy" id="45954"/>
    <lineage>
        <taxon>Eukaryota</taxon>
        <taxon>Metazoa</taxon>
        <taxon>Spiralia</taxon>
        <taxon>Lophotrochozoa</taxon>
        <taxon>Mollusca</taxon>
        <taxon>Bivalvia</taxon>
        <taxon>Autobranchia</taxon>
        <taxon>Heteroconchia</taxon>
        <taxon>Euheterodonta</taxon>
        <taxon>Imparidentia</taxon>
        <taxon>Neoheterodontei</taxon>
        <taxon>Myida</taxon>
        <taxon>Dreissenoidea</taxon>
        <taxon>Dreissenidae</taxon>
        <taxon>Dreissena</taxon>
    </lineage>
</organism>
<proteinExistence type="predicted"/>
<gene>
    <name evidence="2" type="ORF">DPMN_182928</name>
</gene>
<evidence type="ECO:0000256" key="1">
    <source>
        <dbReference type="SAM" id="MobiDB-lite"/>
    </source>
</evidence>
<protein>
    <submittedName>
        <fullName evidence="2">Uncharacterized protein</fullName>
    </submittedName>
</protein>
<name>A0A9D4I6L6_DREPO</name>
<dbReference type="EMBL" id="JAIWYP010000010">
    <property type="protein sequence ID" value="KAH3748482.1"/>
    <property type="molecule type" value="Genomic_DNA"/>
</dbReference>
<dbReference type="OrthoDB" id="6117575at2759"/>
<reference evidence="2" key="1">
    <citation type="journal article" date="2019" name="bioRxiv">
        <title>The Genome of the Zebra Mussel, Dreissena polymorpha: A Resource for Invasive Species Research.</title>
        <authorList>
            <person name="McCartney M.A."/>
            <person name="Auch B."/>
            <person name="Kono T."/>
            <person name="Mallez S."/>
            <person name="Zhang Y."/>
            <person name="Obille A."/>
            <person name="Becker A."/>
            <person name="Abrahante J.E."/>
            <person name="Garbe J."/>
            <person name="Badalamenti J.P."/>
            <person name="Herman A."/>
            <person name="Mangelson H."/>
            <person name="Liachko I."/>
            <person name="Sullivan S."/>
            <person name="Sone E.D."/>
            <person name="Koren S."/>
            <person name="Silverstein K.A.T."/>
            <person name="Beckman K.B."/>
            <person name="Gohl D.M."/>
        </authorList>
    </citation>
    <scope>NUCLEOTIDE SEQUENCE</scope>
    <source>
        <strain evidence="2">Duluth1</strain>
        <tissue evidence="2">Whole animal</tissue>
    </source>
</reference>